<reference evidence="2 3" key="1">
    <citation type="submission" date="2015-06" db="EMBL/GenBank/DDBJ databases">
        <title>Draft genome sequence of beer spoilage bacterium Megasphaera cerevisiae type strain 20462.</title>
        <authorList>
            <person name="Kutumbaka K."/>
            <person name="Pasmowitz J."/>
            <person name="Mategko J."/>
            <person name="Reyes D."/>
            <person name="Friedrich A."/>
            <person name="Han S."/>
            <person name="Martens-Habbena W."/>
            <person name="Neal-McKinney J."/>
            <person name="Janagama H.K."/>
            <person name="Nadala C."/>
            <person name="Samadpour M."/>
        </authorList>
    </citation>
    <scope>NUCLEOTIDE SEQUENCE [LARGE SCALE GENOMIC DNA]</scope>
    <source>
        <strain evidence="2 3">DSM 20462</strain>
    </source>
</reference>
<dbReference type="InterPro" id="IPR010332">
    <property type="entry name" value="ATPase_terminase-su_N"/>
</dbReference>
<accession>A0A0J6WZB2</accession>
<dbReference type="FunCoup" id="A0A0J6WZB2">
    <property type="interactions" value="22"/>
</dbReference>
<comment type="caution">
    <text evidence="2">The sequence shown here is derived from an EMBL/GenBank/DDBJ whole genome shotgun (WGS) entry which is preliminary data.</text>
</comment>
<dbReference type="Proteomes" id="UP000036503">
    <property type="component" value="Unassembled WGS sequence"/>
</dbReference>
<evidence type="ECO:0000259" key="1">
    <source>
        <dbReference type="Pfam" id="PF06056"/>
    </source>
</evidence>
<feature type="domain" description="Terminase ATPase subunit N-terminal" evidence="1">
    <location>
        <begin position="2"/>
        <end position="42"/>
    </location>
</feature>
<evidence type="ECO:0000313" key="2">
    <source>
        <dbReference type="EMBL" id="KMO87217.1"/>
    </source>
</evidence>
<dbReference type="OrthoDB" id="7358785at2"/>
<keyword evidence="3" id="KW-1185">Reference proteome</keyword>
<protein>
    <recommendedName>
        <fullName evidence="1">Terminase ATPase subunit N-terminal domain-containing protein</fullName>
    </recommendedName>
</protein>
<sequence length="232" mass="26506">MDVKVQAHADYVNGMKYKEIADKYGISMNTVKSWKQRNNWQRKLQKKGAPRAKKGAPFCNANAVGNRGGPGGPEHNQKAVTHGLFAKYLPPETAELVQAIEKKSPIDILWDNICIKYAAIIRAQKIMYVKDQDDLTKVLKRQKESSGQTDSWEKEYELQFAWDKQAAFLMAQSRAMGTLNNMIKQYEEMCRAGQADEEQRLRIQKLKAEVDSIKNDAPDKETVTFTFDRKSD</sequence>
<dbReference type="NCBIfam" id="NF040601">
    <property type="entry name" value="TerS_not_xtmA"/>
    <property type="match status" value="1"/>
</dbReference>
<proteinExistence type="predicted"/>
<dbReference type="Gene3D" id="1.10.10.60">
    <property type="entry name" value="Homeodomain-like"/>
    <property type="match status" value="1"/>
</dbReference>
<dbReference type="SUPFAM" id="SSF46689">
    <property type="entry name" value="Homeodomain-like"/>
    <property type="match status" value="1"/>
</dbReference>
<dbReference type="RefSeq" id="WP_048513561.1">
    <property type="nucleotide sequence ID" value="NZ_FUXD01000008.1"/>
</dbReference>
<dbReference type="InterPro" id="IPR009057">
    <property type="entry name" value="Homeodomain-like_sf"/>
</dbReference>
<name>A0A0J6WZB2_9FIRM</name>
<gene>
    <name evidence="2" type="ORF">AB840_04100</name>
</gene>
<evidence type="ECO:0000313" key="3">
    <source>
        <dbReference type="Proteomes" id="UP000036503"/>
    </source>
</evidence>
<dbReference type="Pfam" id="PF06056">
    <property type="entry name" value="Terminase_5"/>
    <property type="match status" value="1"/>
</dbReference>
<dbReference type="InParanoid" id="A0A0J6WZB2"/>
<dbReference type="PATRIC" id="fig|1122219.3.peg.3125"/>
<organism evidence="2 3">
    <name type="scientific">Megasphaera cerevisiae DSM 20462</name>
    <dbReference type="NCBI Taxonomy" id="1122219"/>
    <lineage>
        <taxon>Bacteria</taxon>
        <taxon>Bacillati</taxon>
        <taxon>Bacillota</taxon>
        <taxon>Negativicutes</taxon>
        <taxon>Veillonellales</taxon>
        <taxon>Veillonellaceae</taxon>
        <taxon>Megasphaera</taxon>
    </lineage>
</organism>
<dbReference type="AlphaFoldDB" id="A0A0J6WZB2"/>
<dbReference type="EMBL" id="LEKT01000008">
    <property type="protein sequence ID" value="KMO87217.1"/>
    <property type="molecule type" value="Genomic_DNA"/>
</dbReference>